<keyword evidence="4" id="KW-1185">Reference proteome</keyword>
<geneLocation type="plasmid" evidence="1">
    <name>pArsFIN5</name>
</geneLocation>
<proteinExistence type="predicted"/>
<organism evidence="1 3">
    <name type="scientific">Arsenophonus nasoniae</name>
    <name type="common">son-killer infecting Nasonia vitripennis</name>
    <dbReference type="NCBI Taxonomy" id="638"/>
    <lineage>
        <taxon>Bacteria</taxon>
        <taxon>Pseudomonadati</taxon>
        <taxon>Pseudomonadota</taxon>
        <taxon>Gammaproteobacteria</taxon>
        <taxon>Enterobacterales</taxon>
        <taxon>Morganellaceae</taxon>
        <taxon>Arsenophonus</taxon>
    </lineage>
</organism>
<reference evidence="2" key="2">
    <citation type="submission" date="2023-04" db="EMBL/GenBank/DDBJ databases">
        <title>Genome dynamics across the evolutionary transition to endosymbiosis.</title>
        <authorList>
            <person name="Siozios S."/>
            <person name="Nadal-Jimenez P."/>
            <person name="Azagi T."/>
            <person name="Sprong H."/>
            <person name="Frost C.L."/>
            <person name="Parratt S.R."/>
            <person name="Taylor G."/>
            <person name="Brettell L."/>
            <person name="Lew K.C."/>
            <person name="Croft L."/>
            <person name="King K.C."/>
            <person name="Brockhurst M.A."/>
            <person name="Hypsa V."/>
            <person name="Novakova E."/>
            <person name="Darby A.C."/>
            <person name="Hurst G.D.D."/>
        </authorList>
    </citation>
    <scope>NUCLEOTIDE SEQUENCE</scope>
    <source>
        <strain evidence="2">ANv_CAN</strain>
        <plasmid evidence="2">paNv_CAN2</plasmid>
    </source>
</reference>
<dbReference type="KEGG" id="ans:ArsFIN_47380"/>
<gene>
    <name evidence="1" type="ORF">ArsFIN_47380</name>
    <name evidence="2" type="ORF">QE258_23295</name>
</gene>
<dbReference type="Proteomes" id="UP000295134">
    <property type="component" value="Plasmid pArsFIN5"/>
</dbReference>
<evidence type="ECO:0000313" key="2">
    <source>
        <dbReference type="EMBL" id="WGM08192.1"/>
    </source>
</evidence>
<dbReference type="GeneID" id="39751354"/>
<dbReference type="EMBL" id="CP123525">
    <property type="protein sequence ID" value="WGM08192.1"/>
    <property type="molecule type" value="Genomic_DNA"/>
</dbReference>
<geneLocation type="plasmid" evidence="2 4">
    <name>paNv_CAN2</name>
</geneLocation>
<evidence type="ECO:0000313" key="1">
    <source>
        <dbReference type="EMBL" id="QBY46127.1"/>
    </source>
</evidence>
<dbReference type="EMBL" id="CP038617">
    <property type="protein sequence ID" value="QBY46127.1"/>
    <property type="molecule type" value="Genomic_DNA"/>
</dbReference>
<dbReference type="RefSeq" id="WP_135678694.1">
    <property type="nucleotide sequence ID" value="NZ_CP038617.1"/>
</dbReference>
<keyword evidence="1" id="KW-0614">Plasmid</keyword>
<geneLocation type="plasmid" evidence="3">
    <name>parsfin5</name>
</geneLocation>
<dbReference type="Proteomes" id="UP001177592">
    <property type="component" value="Plasmid paNv_CAN2"/>
</dbReference>
<protein>
    <submittedName>
        <fullName evidence="1">Uncharacterized protein</fullName>
    </submittedName>
</protein>
<accession>A0A4P7L0C2</accession>
<dbReference type="AlphaFoldDB" id="A0A4P7L0C2"/>
<evidence type="ECO:0000313" key="4">
    <source>
        <dbReference type="Proteomes" id="UP001177592"/>
    </source>
</evidence>
<name>A0A4P7L0C2_9GAMM</name>
<sequence>MSCYIINNKTASSIVTALIELDYIHETEAPAFLDMMMSLNSRSVNERYSENEPTVIYVFSKQKTDLYDEDGYKAYAAGLQMMANIAFYHYQSCETDICNQTIVMKILNKMKGELLTACKFWLIENGFNDGNGWKGKDYDNLPFSEKTTWGLYDHDKKVITGCEGGSYAN</sequence>
<evidence type="ECO:0000313" key="3">
    <source>
        <dbReference type="Proteomes" id="UP000295134"/>
    </source>
</evidence>
<reference evidence="1 3" key="1">
    <citation type="submission" date="2019-03" db="EMBL/GenBank/DDBJ databases">
        <title>Long-read sequencing reveals hyperdense prophage content in a complex bacterial symbiont genome.</title>
        <authorList>
            <person name="Frost C.L."/>
            <person name="Siozios S."/>
            <person name="Nadal-Jimenez P."/>
            <person name="Brockhurst M.A."/>
            <person name="King K.C."/>
            <person name="Darby A.C."/>
            <person name="Hurst G.D.D."/>
        </authorList>
    </citation>
    <scope>NUCLEOTIDE SEQUENCE [LARGE SCALE GENOMIC DNA]</scope>
    <source>
        <strain evidence="1 3">FIN</strain>
        <plasmid evidence="3">parsfin5</plasmid>
        <plasmid evidence="1">pArsFIN5</plasmid>
    </source>
</reference>